<reference evidence="1" key="1">
    <citation type="submission" date="2022-10" db="EMBL/GenBank/DDBJ databases">
        <title>Chryseobacterium sp. nov., a novel bacterial species.</title>
        <authorList>
            <person name="Cao Y."/>
        </authorList>
    </citation>
    <scope>NUCLEOTIDE SEQUENCE</scope>
    <source>
        <strain evidence="1">KC 927</strain>
    </source>
</reference>
<accession>A0ABT3Y1B4</accession>
<keyword evidence="2" id="KW-1185">Reference proteome</keyword>
<sequence length="137" mass="16202">MEIIYNSNRNFRIWAYTVSHSSLLLRSEMKYPDQDNYTDSVSSNIDLEFWEVSYINLPSDFLGLCIREITEESLPKKISRDFLRFDMKIFELKSQKSTYYIIAGGLLVGENKWINQDRIFNYSCNLKHDKILFCSNG</sequence>
<comment type="caution">
    <text evidence="1">The sequence shown here is derived from an EMBL/GenBank/DDBJ whole genome shotgun (WGS) entry which is preliminary data.</text>
</comment>
<organism evidence="1 2">
    <name type="scientific">Chryseobacterium luquanense</name>
    <dbReference type="NCBI Taxonomy" id="2983766"/>
    <lineage>
        <taxon>Bacteria</taxon>
        <taxon>Pseudomonadati</taxon>
        <taxon>Bacteroidota</taxon>
        <taxon>Flavobacteriia</taxon>
        <taxon>Flavobacteriales</taxon>
        <taxon>Weeksellaceae</taxon>
        <taxon>Chryseobacterium group</taxon>
        <taxon>Chryseobacterium</taxon>
    </lineage>
</organism>
<dbReference type="RefSeq" id="WP_267280555.1">
    <property type="nucleotide sequence ID" value="NZ_JAOVZV010000003.1"/>
</dbReference>
<evidence type="ECO:0000313" key="2">
    <source>
        <dbReference type="Proteomes" id="UP001070176"/>
    </source>
</evidence>
<name>A0ABT3Y1B4_9FLAO</name>
<dbReference type="EMBL" id="JAOVZV010000003">
    <property type="protein sequence ID" value="MCX8531933.1"/>
    <property type="molecule type" value="Genomic_DNA"/>
</dbReference>
<protein>
    <submittedName>
        <fullName evidence="1">Uncharacterized protein</fullName>
    </submittedName>
</protein>
<gene>
    <name evidence="1" type="ORF">OEA66_06175</name>
</gene>
<proteinExistence type="predicted"/>
<dbReference type="Proteomes" id="UP001070176">
    <property type="component" value="Unassembled WGS sequence"/>
</dbReference>
<evidence type="ECO:0000313" key="1">
    <source>
        <dbReference type="EMBL" id="MCX8531933.1"/>
    </source>
</evidence>